<dbReference type="Proteomes" id="UP000885660">
    <property type="component" value="Unassembled WGS sequence"/>
</dbReference>
<gene>
    <name evidence="1" type="ORF">ENG47_02185</name>
</gene>
<evidence type="ECO:0000313" key="1">
    <source>
        <dbReference type="EMBL" id="HDN84552.1"/>
    </source>
</evidence>
<protein>
    <submittedName>
        <fullName evidence="1">Uncharacterized protein</fullName>
    </submittedName>
</protein>
<name>A0A7V0QS17_UNCAE</name>
<dbReference type="AlphaFoldDB" id="A0A7V0QS17"/>
<accession>A0A7V0QS17</accession>
<comment type="caution">
    <text evidence="1">The sequence shown here is derived from an EMBL/GenBank/DDBJ whole genome shotgun (WGS) entry which is preliminary data.</text>
</comment>
<dbReference type="EMBL" id="DRBC01000124">
    <property type="protein sequence ID" value="HDN84552.1"/>
    <property type="molecule type" value="Genomic_DNA"/>
</dbReference>
<sequence>MKVNVRLIKKLYDELDRTSRDRVDEAIARIVQTKKRGGKVVVVTGSGPNLHEGATTLIAELINKGVVDGVLTSSAVIAHEMAGVLDKVKRVDGRELGIDERILPRGFTYEITVMDDLTVEKLKEEMPVDIELIQRAMQLPGDVIIKAAGNMGYPMGLRTERIAREVECLARMFGVPFEFIAGLGADERTMIGAGARKNVPVLVSVPQLIGGGMVGLCIGDAISLKQRSAMIAKILGEAGVIVESAIALSQEIHDGPFEVYTGHGIWSAWEGVRTFSLEGKTLIRIDLDPTLEEAWQAERKGGSVQEAINKGLPKTKFLKVPFRMEMSGFARLENSIPIREDIGIIWPIIGFRVADELGISLDFISYPQETPDGKKMREWIVDNIRILDKKVMYERTKELKR</sequence>
<reference evidence="1" key="1">
    <citation type="journal article" date="2020" name="mSystems">
        <title>Genome- and Community-Level Interaction Insights into Carbon Utilization and Element Cycling Functions of Hydrothermarchaeota in Hydrothermal Sediment.</title>
        <authorList>
            <person name="Zhou Z."/>
            <person name="Liu Y."/>
            <person name="Xu W."/>
            <person name="Pan J."/>
            <person name="Luo Z.H."/>
            <person name="Li M."/>
        </authorList>
    </citation>
    <scope>NUCLEOTIDE SEQUENCE [LARGE SCALE GENOMIC DNA]</scope>
    <source>
        <strain evidence="1">HyVt-219</strain>
    </source>
</reference>
<organism evidence="1">
    <name type="scientific">Aerophobetes bacterium</name>
    <dbReference type="NCBI Taxonomy" id="2030807"/>
    <lineage>
        <taxon>Bacteria</taxon>
        <taxon>Candidatus Aerophobota</taxon>
    </lineage>
</organism>
<proteinExistence type="predicted"/>